<dbReference type="PANTHER" id="PTHR11559">
    <property type="entry name" value="CARBOXYLESTERASE"/>
    <property type="match status" value="1"/>
</dbReference>
<dbReference type="InterPro" id="IPR050309">
    <property type="entry name" value="Type-B_Carboxylest/Lipase"/>
</dbReference>
<gene>
    <name evidence="3" type="ORF">g.11344</name>
</gene>
<keyword evidence="1" id="KW-0325">Glycoprotein</keyword>
<protein>
    <recommendedName>
        <fullName evidence="2">Carboxylesterase type B domain-containing protein</fullName>
    </recommendedName>
</protein>
<dbReference type="SUPFAM" id="SSF53474">
    <property type="entry name" value="alpha/beta-Hydrolases"/>
    <property type="match status" value="1"/>
</dbReference>
<proteinExistence type="predicted"/>
<dbReference type="EMBL" id="GEBQ01009665">
    <property type="protein sequence ID" value="JAT30312.1"/>
    <property type="molecule type" value="Transcribed_RNA"/>
</dbReference>
<reference evidence="3" key="1">
    <citation type="submission" date="2015-11" db="EMBL/GenBank/DDBJ databases">
        <title>De novo transcriptome assembly of four potential Pierce s Disease insect vectors from Arizona vineyards.</title>
        <authorList>
            <person name="Tassone E.E."/>
        </authorList>
    </citation>
    <scope>NUCLEOTIDE SEQUENCE</scope>
</reference>
<dbReference type="InterPro" id="IPR002018">
    <property type="entry name" value="CarbesteraseB"/>
</dbReference>
<evidence type="ECO:0000313" key="3">
    <source>
        <dbReference type="EMBL" id="JAT30312.1"/>
    </source>
</evidence>
<organism evidence="3">
    <name type="scientific">Graphocephala atropunctata</name>
    <dbReference type="NCBI Taxonomy" id="36148"/>
    <lineage>
        <taxon>Eukaryota</taxon>
        <taxon>Metazoa</taxon>
        <taxon>Ecdysozoa</taxon>
        <taxon>Arthropoda</taxon>
        <taxon>Hexapoda</taxon>
        <taxon>Insecta</taxon>
        <taxon>Pterygota</taxon>
        <taxon>Neoptera</taxon>
        <taxon>Paraneoptera</taxon>
        <taxon>Hemiptera</taxon>
        <taxon>Auchenorrhyncha</taxon>
        <taxon>Membracoidea</taxon>
        <taxon>Cicadellidae</taxon>
        <taxon>Cicadellinae</taxon>
        <taxon>Cicadellini</taxon>
        <taxon>Graphocephala</taxon>
    </lineage>
</organism>
<dbReference type="Pfam" id="PF00135">
    <property type="entry name" value="COesterase"/>
    <property type="match status" value="1"/>
</dbReference>
<evidence type="ECO:0000259" key="2">
    <source>
        <dbReference type="Pfam" id="PF00135"/>
    </source>
</evidence>
<dbReference type="AlphaFoldDB" id="A0A1B6M317"/>
<feature type="non-terminal residue" evidence="3">
    <location>
        <position position="1"/>
    </location>
</feature>
<accession>A0A1B6M317</accession>
<evidence type="ECO:0000256" key="1">
    <source>
        <dbReference type="ARBA" id="ARBA00023180"/>
    </source>
</evidence>
<sequence>NDTLDALKISAMARGKPLMTGITTDDGIIRFIIDDFWKQGESHLADCIPRRTRDKISEAKRELIRQDIQDRYFPDTFDEDKVMNLLRLYTDTLFGYPMAKMSTYFANLTYGYVFQYYGSWSRPSPFPYQLVAHGAEISYLFYYTNRSLPLESCSLNQANLAINKQMVKWWTTFAKSGYPDPQWPTVSNSGYMVINFPTSFMNSSTF</sequence>
<dbReference type="InterPro" id="IPR029058">
    <property type="entry name" value="AB_hydrolase_fold"/>
</dbReference>
<feature type="non-terminal residue" evidence="3">
    <location>
        <position position="206"/>
    </location>
</feature>
<feature type="domain" description="Carboxylesterase type B" evidence="2">
    <location>
        <begin position="14"/>
        <end position="199"/>
    </location>
</feature>
<dbReference type="Gene3D" id="3.40.50.1820">
    <property type="entry name" value="alpha/beta hydrolase"/>
    <property type="match status" value="1"/>
</dbReference>
<name>A0A1B6M317_9HEMI</name>